<dbReference type="Gene3D" id="3.30.70.1020">
    <property type="entry name" value="Trehalose-6-phosphate phosphatase related protein, domain 2"/>
    <property type="match status" value="1"/>
</dbReference>
<dbReference type="SUPFAM" id="SSF56784">
    <property type="entry name" value="HAD-like"/>
    <property type="match status" value="1"/>
</dbReference>
<comment type="pathway">
    <text evidence="2 6">Glycan biosynthesis; trehalose biosynthesis.</text>
</comment>
<evidence type="ECO:0000256" key="1">
    <source>
        <dbReference type="ARBA" id="ARBA00000500"/>
    </source>
</evidence>
<evidence type="ECO:0000256" key="6">
    <source>
        <dbReference type="RuleBase" id="RU361117"/>
    </source>
</evidence>
<dbReference type="GO" id="GO:0004805">
    <property type="term" value="F:trehalose-phosphatase activity"/>
    <property type="evidence" value="ECO:0007669"/>
    <property type="project" value="UniProtKB-EC"/>
</dbReference>
<comment type="similarity">
    <text evidence="3 6">Belongs to the trehalose phosphatase family.</text>
</comment>
<comment type="function">
    <text evidence="5 6">Removes the phosphate from trehalose 6-phosphate to produce free trehalose.</text>
</comment>
<dbReference type="InterPro" id="IPR044651">
    <property type="entry name" value="OTSB-like"/>
</dbReference>
<evidence type="ECO:0000313" key="8">
    <source>
        <dbReference type="EMBL" id="PFG20591.1"/>
    </source>
</evidence>
<comment type="caution">
    <text evidence="8">The sequence shown here is derived from an EMBL/GenBank/DDBJ whole genome shotgun (WGS) entry which is preliminary data.</text>
</comment>
<keyword evidence="4 6" id="KW-0378">Hydrolase</keyword>
<evidence type="ECO:0000256" key="4">
    <source>
        <dbReference type="ARBA" id="ARBA00022801"/>
    </source>
</evidence>
<evidence type="ECO:0000256" key="2">
    <source>
        <dbReference type="ARBA" id="ARBA00005199"/>
    </source>
</evidence>
<evidence type="ECO:0000256" key="5">
    <source>
        <dbReference type="ARBA" id="ARBA00024179"/>
    </source>
</evidence>
<keyword evidence="9" id="KW-1185">Reference proteome</keyword>
<protein>
    <recommendedName>
        <fullName evidence="6">Trehalose 6-phosphate phosphatase</fullName>
        <ecNumber evidence="6">3.1.3.12</ecNumber>
    </recommendedName>
</protein>
<dbReference type="PANTHER" id="PTHR43768">
    <property type="entry name" value="TREHALOSE 6-PHOSPHATE PHOSPHATASE"/>
    <property type="match status" value="1"/>
</dbReference>
<name>A0A2A9D2I6_9MICO</name>
<comment type="catalytic activity">
    <reaction evidence="1 6">
        <text>alpha,alpha-trehalose 6-phosphate + H2O = alpha,alpha-trehalose + phosphate</text>
        <dbReference type="Rhea" id="RHEA:23420"/>
        <dbReference type="ChEBI" id="CHEBI:15377"/>
        <dbReference type="ChEBI" id="CHEBI:16551"/>
        <dbReference type="ChEBI" id="CHEBI:43474"/>
        <dbReference type="ChEBI" id="CHEBI:58429"/>
        <dbReference type="EC" id="3.1.3.12"/>
    </reaction>
</comment>
<dbReference type="InterPro" id="IPR003337">
    <property type="entry name" value="Trehalose_PPase"/>
</dbReference>
<dbReference type="NCBIfam" id="TIGR00685">
    <property type="entry name" value="T6PP"/>
    <property type="match status" value="1"/>
</dbReference>
<gene>
    <name evidence="8" type="ORF">ATL40_2196</name>
</gene>
<proteinExistence type="inferred from homology"/>
<dbReference type="EMBL" id="PDJD01000001">
    <property type="protein sequence ID" value="PFG20591.1"/>
    <property type="molecule type" value="Genomic_DNA"/>
</dbReference>
<reference evidence="8 9" key="1">
    <citation type="submission" date="2017-10" db="EMBL/GenBank/DDBJ databases">
        <title>Sequencing the genomes of 1000 actinobacteria strains.</title>
        <authorList>
            <person name="Klenk H.-P."/>
        </authorList>
    </citation>
    <scope>NUCLEOTIDE SEQUENCE [LARGE SCALE GENOMIC DNA]</scope>
    <source>
        <strain evidence="8 9">DSM 21801</strain>
    </source>
</reference>
<feature type="compositionally biased region" description="Basic and acidic residues" evidence="7">
    <location>
        <begin position="164"/>
        <end position="176"/>
    </location>
</feature>
<dbReference type="Pfam" id="PF02358">
    <property type="entry name" value="Trehalose_PPase"/>
    <property type="match status" value="1"/>
</dbReference>
<dbReference type="UniPathway" id="UPA00299"/>
<comment type="cofactor">
    <cofactor evidence="6">
        <name>Mg(2+)</name>
        <dbReference type="ChEBI" id="CHEBI:18420"/>
    </cofactor>
</comment>
<dbReference type="Proteomes" id="UP000224915">
    <property type="component" value="Unassembled WGS sequence"/>
</dbReference>
<dbReference type="InterPro" id="IPR036412">
    <property type="entry name" value="HAD-like_sf"/>
</dbReference>
<dbReference type="EC" id="3.1.3.12" evidence="6"/>
<dbReference type="OrthoDB" id="9816160at2"/>
<dbReference type="GO" id="GO:0005992">
    <property type="term" value="P:trehalose biosynthetic process"/>
    <property type="evidence" value="ECO:0007669"/>
    <property type="project" value="UniProtKB-UniPathway"/>
</dbReference>
<keyword evidence="6" id="KW-0479">Metal-binding</keyword>
<dbReference type="PANTHER" id="PTHR43768:SF3">
    <property type="entry name" value="TREHALOSE 6-PHOSPHATE PHOSPHATASE"/>
    <property type="match status" value="1"/>
</dbReference>
<dbReference type="NCBIfam" id="TIGR01484">
    <property type="entry name" value="HAD-SF-IIB"/>
    <property type="match status" value="1"/>
</dbReference>
<accession>A0A2A9D2I6</accession>
<dbReference type="AlphaFoldDB" id="A0A2A9D2I6"/>
<dbReference type="InterPro" id="IPR006379">
    <property type="entry name" value="HAD-SF_hydro_IIB"/>
</dbReference>
<evidence type="ECO:0000256" key="7">
    <source>
        <dbReference type="SAM" id="MobiDB-lite"/>
    </source>
</evidence>
<organism evidence="8 9">
    <name type="scientific">Serinibacter salmoneus</name>
    <dbReference type="NCBI Taxonomy" id="556530"/>
    <lineage>
        <taxon>Bacteria</taxon>
        <taxon>Bacillati</taxon>
        <taxon>Actinomycetota</taxon>
        <taxon>Actinomycetes</taxon>
        <taxon>Micrococcales</taxon>
        <taxon>Beutenbergiaceae</taxon>
        <taxon>Serinibacter</taxon>
    </lineage>
</organism>
<dbReference type="Gene3D" id="3.40.50.1000">
    <property type="entry name" value="HAD superfamily/HAD-like"/>
    <property type="match status" value="1"/>
</dbReference>
<dbReference type="GO" id="GO:0046872">
    <property type="term" value="F:metal ion binding"/>
    <property type="evidence" value="ECO:0007669"/>
    <property type="project" value="UniProtKB-KW"/>
</dbReference>
<sequence length="287" mass="29227">MTEAAPSGTTRKAGGVELTLQEDQTARIREWAGAERLLIALDFDGTLAPFRDDPMAVSIVAGGAEVLAGLAALERVQLALVSGRRLADLAALAAPPPGTLLAGSHGAERGHVSPSGELEVEAGGATEAELALLAELTASLESIVASAPGSWVEHKTFGRVLHTRKAEPEDAERATEEALTGPGSLPGVHTIHGKRVVEIAVRSVTKADAVAAMRAQVADASGVGVDRVAVLFAGDDTTDEFALASLVAGDLGVKVGEGESAASLRVADEAAMVTLLGEVLRALRASA</sequence>
<evidence type="ECO:0000256" key="3">
    <source>
        <dbReference type="ARBA" id="ARBA00008770"/>
    </source>
</evidence>
<evidence type="ECO:0000313" key="9">
    <source>
        <dbReference type="Proteomes" id="UP000224915"/>
    </source>
</evidence>
<keyword evidence="6" id="KW-0460">Magnesium</keyword>
<feature type="region of interest" description="Disordered" evidence="7">
    <location>
        <begin position="163"/>
        <end position="187"/>
    </location>
</feature>
<dbReference type="InterPro" id="IPR023214">
    <property type="entry name" value="HAD_sf"/>
</dbReference>